<name>A0AAV7IXB3_COTGL</name>
<dbReference type="AlphaFoldDB" id="A0AAV7IXB3"/>
<dbReference type="EMBL" id="JAHXZJ010000374">
    <property type="protein sequence ID" value="KAH0561832.1"/>
    <property type="molecule type" value="Genomic_DNA"/>
</dbReference>
<reference evidence="2 3" key="1">
    <citation type="journal article" date="2021" name="J. Hered.">
        <title>A chromosome-level genome assembly of the parasitoid wasp, Cotesia glomerata (Hymenoptera: Braconidae).</title>
        <authorList>
            <person name="Pinto B.J."/>
            <person name="Weis J.J."/>
            <person name="Gamble T."/>
            <person name="Ode P.J."/>
            <person name="Paul R."/>
            <person name="Zaspel J.M."/>
        </authorList>
    </citation>
    <scope>NUCLEOTIDE SEQUENCE [LARGE SCALE GENOMIC DNA]</scope>
    <source>
        <strain evidence="2">CgM1</strain>
    </source>
</reference>
<proteinExistence type="predicted"/>
<dbReference type="Proteomes" id="UP000826195">
    <property type="component" value="Unassembled WGS sequence"/>
</dbReference>
<sequence>MMAGDAEPPGEFTGCSITLPSLRERLFQHPPSSILYPRAKLLSPRHAITTPTSHVILSLDLLTPPSTSPSHTTGLKAQDENQSKSKTRSLKNNSSSGSDTILMSTESGPIDLPLVPRAEY</sequence>
<accession>A0AAV7IXB3</accession>
<feature type="compositionally biased region" description="Polar residues" evidence="1">
    <location>
        <begin position="90"/>
        <end position="107"/>
    </location>
</feature>
<evidence type="ECO:0000313" key="3">
    <source>
        <dbReference type="Proteomes" id="UP000826195"/>
    </source>
</evidence>
<feature type="compositionally biased region" description="Low complexity" evidence="1">
    <location>
        <begin position="61"/>
        <end position="73"/>
    </location>
</feature>
<evidence type="ECO:0000256" key="1">
    <source>
        <dbReference type="SAM" id="MobiDB-lite"/>
    </source>
</evidence>
<comment type="caution">
    <text evidence="2">The sequence shown here is derived from an EMBL/GenBank/DDBJ whole genome shotgun (WGS) entry which is preliminary data.</text>
</comment>
<feature type="region of interest" description="Disordered" evidence="1">
    <location>
        <begin position="61"/>
        <end position="120"/>
    </location>
</feature>
<protein>
    <submittedName>
        <fullName evidence="2">Uncharacterized protein</fullName>
    </submittedName>
</protein>
<organism evidence="2 3">
    <name type="scientific">Cotesia glomerata</name>
    <name type="common">Lepidopteran parasitic wasp</name>
    <name type="synonym">Apanteles glomeratus</name>
    <dbReference type="NCBI Taxonomy" id="32391"/>
    <lineage>
        <taxon>Eukaryota</taxon>
        <taxon>Metazoa</taxon>
        <taxon>Ecdysozoa</taxon>
        <taxon>Arthropoda</taxon>
        <taxon>Hexapoda</taxon>
        <taxon>Insecta</taxon>
        <taxon>Pterygota</taxon>
        <taxon>Neoptera</taxon>
        <taxon>Endopterygota</taxon>
        <taxon>Hymenoptera</taxon>
        <taxon>Apocrita</taxon>
        <taxon>Ichneumonoidea</taxon>
        <taxon>Braconidae</taxon>
        <taxon>Microgastrinae</taxon>
        <taxon>Cotesia</taxon>
    </lineage>
</organism>
<evidence type="ECO:0000313" key="2">
    <source>
        <dbReference type="EMBL" id="KAH0561832.1"/>
    </source>
</evidence>
<gene>
    <name evidence="2" type="ORF">KQX54_019750</name>
</gene>
<keyword evidence="3" id="KW-1185">Reference proteome</keyword>